<gene>
    <name evidence="4" type="ORF">J0911_04465</name>
</gene>
<feature type="region of interest" description="Disordered" evidence="1">
    <location>
        <begin position="750"/>
        <end position="770"/>
    </location>
</feature>
<feature type="compositionally biased region" description="Polar residues" evidence="1">
    <location>
        <begin position="551"/>
        <end position="561"/>
    </location>
</feature>
<feature type="domain" description="LysM" evidence="3">
    <location>
        <begin position="237"/>
        <end position="293"/>
    </location>
</feature>
<feature type="domain" description="LysM" evidence="3">
    <location>
        <begin position="326"/>
        <end position="382"/>
    </location>
</feature>
<reference evidence="5" key="1">
    <citation type="submission" date="2023-07" db="EMBL/GenBank/DDBJ databases">
        <title>Myceligenerans salitolerans sp. nov., a halotolerant actinomycete isolated from a salt lake in Xinjiang, China.</title>
        <authorList>
            <person name="Guan T."/>
        </authorList>
    </citation>
    <scope>NUCLEOTIDE SEQUENCE [LARGE SCALE GENOMIC DNA]</scope>
    <source>
        <strain evidence="5">XHU 5031</strain>
    </source>
</reference>
<evidence type="ECO:0000256" key="2">
    <source>
        <dbReference type="SAM" id="Phobius"/>
    </source>
</evidence>
<dbReference type="InterPro" id="IPR036779">
    <property type="entry name" value="LysM_dom_sf"/>
</dbReference>
<dbReference type="CDD" id="cd00118">
    <property type="entry name" value="LysM"/>
    <property type="match status" value="2"/>
</dbReference>
<proteinExistence type="predicted"/>
<dbReference type="SMART" id="SM01043">
    <property type="entry name" value="BTAD"/>
    <property type="match status" value="1"/>
</dbReference>
<feature type="region of interest" description="Disordered" evidence="1">
    <location>
        <begin position="161"/>
        <end position="240"/>
    </location>
</feature>
<dbReference type="SMART" id="SM00257">
    <property type="entry name" value="LysM"/>
    <property type="match status" value="2"/>
</dbReference>
<keyword evidence="2" id="KW-0472">Membrane</keyword>
<name>A0ABS3I5J8_9MICO</name>
<dbReference type="InterPro" id="IPR011990">
    <property type="entry name" value="TPR-like_helical_dom_sf"/>
</dbReference>
<feature type="region of interest" description="Disordered" evidence="1">
    <location>
        <begin position="348"/>
        <end position="687"/>
    </location>
</feature>
<dbReference type="PANTHER" id="PTHR34700">
    <property type="entry name" value="POTASSIUM BINDING PROTEIN KBP"/>
    <property type="match status" value="1"/>
</dbReference>
<dbReference type="Proteomes" id="UP000664617">
    <property type="component" value="Unassembled WGS sequence"/>
</dbReference>
<feature type="region of interest" description="Disordered" evidence="1">
    <location>
        <begin position="1"/>
        <end position="28"/>
    </location>
</feature>
<organism evidence="4 5">
    <name type="scientific">Myceligenerans salitolerans</name>
    <dbReference type="NCBI Taxonomy" id="1230528"/>
    <lineage>
        <taxon>Bacteria</taxon>
        <taxon>Bacillati</taxon>
        <taxon>Actinomycetota</taxon>
        <taxon>Actinomycetes</taxon>
        <taxon>Micrococcales</taxon>
        <taxon>Promicromonosporaceae</taxon>
        <taxon>Myceligenerans</taxon>
    </lineage>
</organism>
<keyword evidence="2" id="KW-1133">Transmembrane helix</keyword>
<feature type="compositionally biased region" description="Acidic residues" evidence="1">
    <location>
        <begin position="511"/>
        <end position="522"/>
    </location>
</feature>
<dbReference type="RefSeq" id="WP_207274257.1">
    <property type="nucleotide sequence ID" value="NZ_JAFMPK010000024.1"/>
</dbReference>
<feature type="compositionally biased region" description="Basic and acidic residues" evidence="1">
    <location>
        <begin position="473"/>
        <end position="482"/>
    </location>
</feature>
<feature type="compositionally biased region" description="Acidic residues" evidence="1">
    <location>
        <begin position="1473"/>
        <end position="1483"/>
    </location>
</feature>
<protein>
    <submittedName>
        <fullName evidence="4">LysM peptidoglycan-binding domain-containing protein</fullName>
    </submittedName>
</protein>
<dbReference type="EMBL" id="JAFMPK010000024">
    <property type="protein sequence ID" value="MBO0608277.1"/>
    <property type="molecule type" value="Genomic_DNA"/>
</dbReference>
<dbReference type="InterPro" id="IPR018392">
    <property type="entry name" value="LysM"/>
</dbReference>
<dbReference type="SUPFAM" id="SSF48452">
    <property type="entry name" value="TPR-like"/>
    <property type="match status" value="1"/>
</dbReference>
<feature type="compositionally biased region" description="Polar residues" evidence="1">
    <location>
        <begin position="161"/>
        <end position="171"/>
    </location>
</feature>
<feature type="transmembrane region" description="Helical" evidence="2">
    <location>
        <begin position="132"/>
        <end position="151"/>
    </location>
</feature>
<feature type="compositionally biased region" description="Low complexity" evidence="1">
    <location>
        <begin position="10"/>
        <end position="23"/>
    </location>
</feature>
<feature type="compositionally biased region" description="Acidic residues" evidence="1">
    <location>
        <begin position="434"/>
        <end position="443"/>
    </location>
</feature>
<sequence length="1492" mass="154837">MSTTTERKAAATPSGTPGGTSPQGPAPGAGGLAGRVVRGVLSVALLLVLVVGIPIGLWTFGVPLLGGELSWDRFISVMSAPDVSGEVTLSLVTVVGWLGWATFAVAVLVEFVAVIRGVKAPRLRGLGLQQRLASVLVGAVVALVLATPAGGEAVASSQVIDPVDGQSSDPVASSVLESVPGGVATPGTASGEMPVASPDRQGSLPEAGQSSSAIKVTKTRAETKAESARTSSDAHPKTYTVQPGDSLWRIAQETLGDGTRFKEIAHLNYGTQQDDGRALDGSHWVRPGWVLTLPDDASGPSVHQVADVSQASETVAISEVRPAGSSEVTVERGDTLWEIAEEELGDGTRYPDLYEASRSTTQPDGRKLTDPDLIYPGWRVTVPGTDEAEKPVPDVEPAPGHDTEESTADSGESADEQESGGSSGEASAPGGDAADSESADDPAESAASDDSTPQGEASEDAASGEAATDDGDGERMAERVEEPVDDVTAGDPAPSDEVPADQPADSAAQEAGDDATAGEDVTEPLPRGALRGEKDTTPAVNDRPGADDDGSSASNTETATENEAPALDEVDESDTETPEIEESAPATEKTAGEDTPSDDDTSVAAVPPGGAAANTSSPDSDEGPGEGRDGPEPPGATTGDSTDVPGYQKVTPDDLAVEPHLEPGAGTSPDIAESAPALADGQGSVSVAAPDSSAAASAAAQPEPAISAALVDASLSDELLEAFDVRTTAGVGGLLAAGILTLLAARRDRARRRRRPGQRISLPTPGSPSAELETDLRAVADKLGREQVDIALRTLAGWHRERGLALPGVRVARLKSGEFIELYLDRAAELPPPWVSTTDRYVWQLPAGENPAVASDKATPDLMESPYPSLVTLGHDDENAHLMVDLENVGCLDIRGSDAGAQATLAALAVELATSLWADDLQVTVVGALSDLPGVVDTGRIRHVPSVAGIVRELEARAADVDRTLAQVGAADLSDARGRGLAMDAWTPEILLVGESLAAAERTRLEGLVERVPGVGIAAVTSCAEIGEWMLDLSGELTGGDKSRGVLVPAYIAVRPQQLDAETYVQALELLGDPEPVAGPAWARNLAPGEPELVEPEALPDYDEMARTGADVDAEAVAEDVVEAPVGEKVAVEVGVGTGGGAVVRPASGSARSVPMDLAGDANASDVAAAPVTPVAPAGPVVPLQEGPDGWNDDANPWTRTLGEDEAPVDDNGTLDTPPATAVVVHDDLEAPEAPHPARTPVVRVLGTVELAGCAGTDLPASHQRQAMELVAFLAFNPGARGSDISRALWPSRDPNLATRRSAVSRARRWLGTDAYGFEYLPRYWSTDDGSQVDQEKAGYRLRGVTTDWDLFCELVGPDLTATPLDDLRRALELVRGVPFQDTPPRKYVWAEVLMQEMAAGVVDVAHEVSRRALAEGDLGLAREASRVGRIADPADERSWRNSIRTEYASGRMDAAGRLIDRLRDHLEQLDMEPEPETEELISEIDAAGKNH</sequence>
<evidence type="ECO:0000259" key="3">
    <source>
        <dbReference type="PROSITE" id="PS51782"/>
    </source>
</evidence>
<dbReference type="PROSITE" id="PS51782">
    <property type="entry name" value="LYSM"/>
    <property type="match status" value="2"/>
</dbReference>
<evidence type="ECO:0000313" key="5">
    <source>
        <dbReference type="Proteomes" id="UP000664617"/>
    </source>
</evidence>
<dbReference type="Pfam" id="PF03704">
    <property type="entry name" value="BTAD"/>
    <property type="match status" value="1"/>
</dbReference>
<keyword evidence="5" id="KW-1185">Reference proteome</keyword>
<feature type="compositionally biased region" description="Low complexity" evidence="1">
    <location>
        <begin position="603"/>
        <end position="613"/>
    </location>
</feature>
<feature type="compositionally biased region" description="Acidic residues" evidence="1">
    <location>
        <begin position="566"/>
        <end position="582"/>
    </location>
</feature>
<feature type="transmembrane region" description="Helical" evidence="2">
    <location>
        <begin position="87"/>
        <end position="112"/>
    </location>
</feature>
<feature type="transmembrane region" description="Helical" evidence="2">
    <location>
        <begin position="43"/>
        <end position="67"/>
    </location>
</feature>
<evidence type="ECO:0000256" key="1">
    <source>
        <dbReference type="SAM" id="MobiDB-lite"/>
    </source>
</evidence>
<feature type="region of interest" description="Disordered" evidence="1">
    <location>
        <begin position="1178"/>
        <end position="1215"/>
    </location>
</feature>
<feature type="compositionally biased region" description="Low complexity" evidence="1">
    <location>
        <begin position="424"/>
        <end position="433"/>
    </location>
</feature>
<evidence type="ECO:0000313" key="4">
    <source>
        <dbReference type="EMBL" id="MBO0608277.1"/>
    </source>
</evidence>
<dbReference type="Gene3D" id="1.25.40.10">
    <property type="entry name" value="Tetratricopeptide repeat domain"/>
    <property type="match status" value="1"/>
</dbReference>
<feature type="compositionally biased region" description="Basic and acidic residues" evidence="1">
    <location>
        <begin position="387"/>
        <end position="404"/>
    </location>
</feature>
<dbReference type="PANTHER" id="PTHR34700:SF4">
    <property type="entry name" value="PHAGE-LIKE ELEMENT PBSX PROTEIN XKDP"/>
    <property type="match status" value="1"/>
</dbReference>
<dbReference type="InterPro" id="IPR005158">
    <property type="entry name" value="BTAD"/>
</dbReference>
<dbReference type="Gene3D" id="3.10.350.10">
    <property type="entry name" value="LysM domain"/>
    <property type="match status" value="2"/>
</dbReference>
<dbReference type="InterPro" id="IPR052196">
    <property type="entry name" value="Bact_Kbp"/>
</dbReference>
<feature type="compositionally biased region" description="Basic and acidic residues" evidence="1">
    <location>
        <begin position="219"/>
        <end position="236"/>
    </location>
</feature>
<comment type="caution">
    <text evidence="4">The sequence shown here is derived from an EMBL/GenBank/DDBJ whole genome shotgun (WGS) entry which is preliminary data.</text>
</comment>
<dbReference type="Pfam" id="PF01476">
    <property type="entry name" value="LysM"/>
    <property type="match status" value="2"/>
</dbReference>
<accession>A0ABS3I5J8</accession>
<feature type="region of interest" description="Disordered" evidence="1">
    <location>
        <begin position="1473"/>
        <end position="1492"/>
    </location>
</feature>
<keyword evidence="2" id="KW-0812">Transmembrane</keyword>